<evidence type="ECO:0000256" key="3">
    <source>
        <dbReference type="ARBA" id="ARBA00022803"/>
    </source>
</evidence>
<dbReference type="InterPro" id="IPR011990">
    <property type="entry name" value="TPR-like_helical_dom_sf"/>
</dbReference>
<dbReference type="AlphaFoldDB" id="A0A077Z7W3"/>
<accession>A0A077Z7W3</accession>
<comment type="subcellular location">
    <subcellularLocation>
        <location evidence="4">Endoplasmic reticulum membrane</location>
        <topology evidence="4">Peripheral membrane protein</topology>
        <orientation evidence="4">Cytoplasmic side</orientation>
    </subcellularLocation>
</comment>
<reference evidence="6" key="2">
    <citation type="submission" date="2014-03" db="EMBL/GenBank/DDBJ databases">
        <title>The whipworm genome and dual-species transcriptomics of an intimate host-pathogen interaction.</title>
        <authorList>
            <person name="Foth B.J."/>
            <person name="Tsai I.J."/>
            <person name="Reid A.J."/>
            <person name="Bancroft A.J."/>
            <person name="Nichol S."/>
            <person name="Tracey A."/>
            <person name="Holroyd N."/>
            <person name="Cotton J.A."/>
            <person name="Stanley E.J."/>
            <person name="Zarowiecki M."/>
            <person name="Liu J.Z."/>
            <person name="Huckvale T."/>
            <person name="Cooper P.J."/>
            <person name="Grencis R.K."/>
            <person name="Berriman M."/>
        </authorList>
    </citation>
    <scope>NUCLEOTIDE SEQUENCE [LARGE SCALE GENOMIC DNA]</scope>
</reference>
<protein>
    <recommendedName>
        <fullName evidence="4">ER membrane protein complex subunit 2</fullName>
    </recommendedName>
</protein>
<dbReference type="SUPFAM" id="SSF48452">
    <property type="entry name" value="TPR-like"/>
    <property type="match status" value="1"/>
</dbReference>
<evidence type="ECO:0000256" key="4">
    <source>
        <dbReference type="RuleBase" id="RU367091"/>
    </source>
</evidence>
<reference evidence="6" key="1">
    <citation type="submission" date="2014-01" db="EMBL/GenBank/DDBJ databases">
        <authorList>
            <person name="Aslett M."/>
        </authorList>
    </citation>
    <scope>NUCLEOTIDE SEQUENCE</scope>
</reference>
<dbReference type="STRING" id="36087.A0A077Z7W3"/>
<comment type="similarity">
    <text evidence="1 4">Belongs to the EMC2 family.</text>
</comment>
<keyword evidence="4" id="KW-0472">Membrane</keyword>
<comment type="subunit">
    <text evidence="4">Component of the ER membrane protein complex (EMC).</text>
</comment>
<sequence length="295" mass="34408">MEPVMVDKLSLYNAVLLLEKWREEGVRRPETVLEIWNAVIKRQIDRLDEEKWLIYEQVYIAALDCANMVVASTCFSALERKFKKGQRLLRLQAMNLEANGMLLEAIHIYDTLIKVDPTNPLNYKRKVASLVALGKVQEAIKELCDHLSKFMNDHEAWVELCQLYLRVFDFPRAAFCLEEMILSKPLTYAFHMLYAEVKCTQGGMENLEIAKLYYCQALKLKPNCARASWGLYMCCVQAIPKVSGHKRKEFITLLRWVTDSLFELYSSQVDWNDKKRERQLRPIRAMLKGTKIVES</sequence>
<dbReference type="EMBL" id="HG805915">
    <property type="protein sequence ID" value="CDW54775.1"/>
    <property type="molecule type" value="Genomic_DNA"/>
</dbReference>
<keyword evidence="7" id="KW-1185">Reference proteome</keyword>
<keyword evidence="4" id="KW-0256">Endoplasmic reticulum</keyword>
<proteinExistence type="inferred from homology"/>
<dbReference type="Pfam" id="PF22890">
    <property type="entry name" value="TPR_EMC2"/>
    <property type="match status" value="1"/>
</dbReference>
<evidence type="ECO:0000313" key="6">
    <source>
        <dbReference type="EMBL" id="CDW54775.1"/>
    </source>
</evidence>
<dbReference type="Gene3D" id="1.25.40.10">
    <property type="entry name" value="Tetratricopeptide repeat domain"/>
    <property type="match status" value="1"/>
</dbReference>
<name>A0A077Z7W3_TRITR</name>
<evidence type="ECO:0000256" key="1">
    <source>
        <dbReference type="ARBA" id="ARBA00010361"/>
    </source>
</evidence>
<dbReference type="InterPro" id="IPR055217">
    <property type="entry name" value="TPR_EMC2"/>
</dbReference>
<dbReference type="PANTHER" id="PTHR12760">
    <property type="entry name" value="TETRATRICOPEPTIDE REPEAT PROTEIN"/>
    <property type="match status" value="1"/>
</dbReference>
<evidence type="ECO:0000313" key="7">
    <source>
        <dbReference type="Proteomes" id="UP000030665"/>
    </source>
</evidence>
<dbReference type="Proteomes" id="UP000030665">
    <property type="component" value="Unassembled WGS sequence"/>
</dbReference>
<gene>
    <name evidence="6" type="ORF">TTRE_0000304501</name>
</gene>
<keyword evidence="3" id="KW-0802">TPR repeat</keyword>
<dbReference type="InterPro" id="IPR039856">
    <property type="entry name" value="EMC2-like"/>
</dbReference>
<comment type="function">
    <text evidence="4">Part of the endoplasmic reticulum membrane protein complex (EMC) that enables the energy-independent insertion into endoplasmic reticulum membranes of newly synthesized membrane proteins.</text>
</comment>
<dbReference type="GO" id="GO:0072546">
    <property type="term" value="C:EMC complex"/>
    <property type="evidence" value="ECO:0007669"/>
    <property type="project" value="UniProtKB-UniRule"/>
</dbReference>
<organism evidence="6 7">
    <name type="scientific">Trichuris trichiura</name>
    <name type="common">Whipworm</name>
    <name type="synonym">Trichocephalus trichiurus</name>
    <dbReference type="NCBI Taxonomy" id="36087"/>
    <lineage>
        <taxon>Eukaryota</taxon>
        <taxon>Metazoa</taxon>
        <taxon>Ecdysozoa</taxon>
        <taxon>Nematoda</taxon>
        <taxon>Enoplea</taxon>
        <taxon>Dorylaimia</taxon>
        <taxon>Trichinellida</taxon>
        <taxon>Trichuridae</taxon>
        <taxon>Trichuris</taxon>
    </lineage>
</organism>
<dbReference type="OrthoDB" id="124397at2759"/>
<feature type="domain" description="EMC2 TPR-like" evidence="5">
    <location>
        <begin position="90"/>
        <end position="198"/>
    </location>
</feature>
<evidence type="ECO:0000259" key="5">
    <source>
        <dbReference type="Pfam" id="PF22890"/>
    </source>
</evidence>
<evidence type="ECO:0000256" key="2">
    <source>
        <dbReference type="ARBA" id="ARBA00022737"/>
    </source>
</evidence>
<keyword evidence="2" id="KW-0677">Repeat</keyword>